<evidence type="ECO:0000313" key="1">
    <source>
        <dbReference type="EMBL" id="KAF1838854.1"/>
    </source>
</evidence>
<dbReference type="OrthoDB" id="9451547at2759"/>
<name>A0A6A5KW35_9PLEO</name>
<evidence type="ECO:0000313" key="2">
    <source>
        <dbReference type="Proteomes" id="UP000800040"/>
    </source>
</evidence>
<dbReference type="PANTHER" id="PTHR35043">
    <property type="entry name" value="TRANSCRIPTION FACTOR DOMAIN-CONTAINING PROTEIN"/>
    <property type="match status" value="1"/>
</dbReference>
<protein>
    <submittedName>
        <fullName evidence="1">Uncharacterized protein</fullName>
    </submittedName>
</protein>
<keyword evidence="2" id="KW-1185">Reference proteome</keyword>
<reference evidence="1" key="1">
    <citation type="submission" date="2020-01" db="EMBL/GenBank/DDBJ databases">
        <authorList>
            <consortium name="DOE Joint Genome Institute"/>
            <person name="Haridas S."/>
            <person name="Albert R."/>
            <person name="Binder M."/>
            <person name="Bloem J."/>
            <person name="Labutti K."/>
            <person name="Salamov A."/>
            <person name="Andreopoulos B."/>
            <person name="Baker S.E."/>
            <person name="Barry K."/>
            <person name="Bills G."/>
            <person name="Bluhm B.H."/>
            <person name="Cannon C."/>
            <person name="Castanera R."/>
            <person name="Culley D.E."/>
            <person name="Daum C."/>
            <person name="Ezra D."/>
            <person name="Gonzalez J.B."/>
            <person name="Henrissat B."/>
            <person name="Kuo A."/>
            <person name="Liang C."/>
            <person name="Lipzen A."/>
            <person name="Lutzoni F."/>
            <person name="Magnuson J."/>
            <person name="Mondo S."/>
            <person name="Nolan M."/>
            <person name="Ohm R."/>
            <person name="Pangilinan J."/>
            <person name="Park H.-J."/>
            <person name="Ramirez L."/>
            <person name="Alfaro M."/>
            <person name="Sun H."/>
            <person name="Tritt A."/>
            <person name="Yoshinaga Y."/>
            <person name="Zwiers L.-H."/>
            <person name="Turgeon B.G."/>
            <person name="Goodwin S.B."/>
            <person name="Spatafora J.W."/>
            <person name="Crous P.W."/>
            <person name="Grigoriev I.V."/>
        </authorList>
    </citation>
    <scope>NUCLEOTIDE SEQUENCE</scope>
    <source>
        <strain evidence="1">P77</strain>
    </source>
</reference>
<sequence length="317" mass="35498">MGGMAIIWDHERVPRPHLLTARSLVKQCDNVNNLVDDTFRLSHQEILDKSKADSLVKTIVTLQISWLLISVFARIIRGLPTSQLEICTIAFAVLAIPTFAANGAKPKDVDCPILIPYKDRPDGLLPDDLIVDPNEHSFTTRSLTPFVEISWNRYRIADDSFRLQANGTLFTTLSYALAFSTAGFGAIHCAAWRSEFPTRPETLLWRVASVLSTTLPLSNLILMGVTSNFLHRESRKMFPVVQRCSKKWNTCPDALSTSYTLFWKDNEVWCSQTKPVDSKCTFKSIALTNTWLQTETLPPRSLISGIAGPGFRIAIIS</sequence>
<dbReference type="PANTHER" id="PTHR35043:SF7">
    <property type="entry name" value="TRANSCRIPTION FACTOR DOMAIN-CONTAINING PROTEIN"/>
    <property type="match status" value="1"/>
</dbReference>
<dbReference type="EMBL" id="ML975248">
    <property type="protein sequence ID" value="KAF1838854.1"/>
    <property type="molecule type" value="Genomic_DNA"/>
</dbReference>
<accession>A0A6A5KW35</accession>
<proteinExistence type="predicted"/>
<dbReference type="AlphaFoldDB" id="A0A6A5KW35"/>
<gene>
    <name evidence="1" type="ORF">BDW02DRAFT_575889</name>
</gene>
<organism evidence="1 2">
    <name type="scientific">Decorospora gaudefroyi</name>
    <dbReference type="NCBI Taxonomy" id="184978"/>
    <lineage>
        <taxon>Eukaryota</taxon>
        <taxon>Fungi</taxon>
        <taxon>Dikarya</taxon>
        <taxon>Ascomycota</taxon>
        <taxon>Pezizomycotina</taxon>
        <taxon>Dothideomycetes</taxon>
        <taxon>Pleosporomycetidae</taxon>
        <taxon>Pleosporales</taxon>
        <taxon>Pleosporineae</taxon>
        <taxon>Pleosporaceae</taxon>
        <taxon>Decorospora</taxon>
    </lineage>
</organism>
<dbReference type="Proteomes" id="UP000800040">
    <property type="component" value="Unassembled WGS sequence"/>
</dbReference>